<evidence type="ECO:0000313" key="2">
    <source>
        <dbReference type="Proteomes" id="UP000765509"/>
    </source>
</evidence>
<organism evidence="1 2">
    <name type="scientific">Austropuccinia psidii MF-1</name>
    <dbReference type="NCBI Taxonomy" id="1389203"/>
    <lineage>
        <taxon>Eukaryota</taxon>
        <taxon>Fungi</taxon>
        <taxon>Dikarya</taxon>
        <taxon>Basidiomycota</taxon>
        <taxon>Pucciniomycotina</taxon>
        <taxon>Pucciniomycetes</taxon>
        <taxon>Pucciniales</taxon>
        <taxon>Sphaerophragmiaceae</taxon>
        <taxon>Austropuccinia</taxon>
    </lineage>
</organism>
<reference evidence="1" key="1">
    <citation type="submission" date="2021-03" db="EMBL/GenBank/DDBJ databases">
        <title>Draft genome sequence of rust myrtle Austropuccinia psidii MF-1, a brazilian biotype.</title>
        <authorList>
            <person name="Quecine M.C."/>
            <person name="Pachon D.M.R."/>
            <person name="Bonatelli M.L."/>
            <person name="Correr F.H."/>
            <person name="Franceschini L.M."/>
            <person name="Leite T.F."/>
            <person name="Margarido G.R.A."/>
            <person name="Almeida C.A."/>
            <person name="Ferrarezi J.A."/>
            <person name="Labate C.A."/>
        </authorList>
    </citation>
    <scope>NUCLEOTIDE SEQUENCE</scope>
    <source>
        <strain evidence="1">MF-1</strain>
    </source>
</reference>
<comment type="caution">
    <text evidence="1">The sequence shown here is derived from an EMBL/GenBank/DDBJ whole genome shotgun (WGS) entry which is preliminary data.</text>
</comment>
<gene>
    <name evidence="1" type="ORF">O181_062012</name>
</gene>
<dbReference type="AlphaFoldDB" id="A0A9Q3HZZ1"/>
<dbReference type="EMBL" id="AVOT02029452">
    <property type="protein sequence ID" value="MBW0522297.1"/>
    <property type="molecule type" value="Genomic_DNA"/>
</dbReference>
<dbReference type="OrthoDB" id="10253254at2759"/>
<dbReference type="InterPro" id="IPR027417">
    <property type="entry name" value="P-loop_NTPase"/>
</dbReference>
<dbReference type="Gene3D" id="3.40.50.300">
    <property type="entry name" value="P-loop containing nucleotide triphosphate hydrolases"/>
    <property type="match status" value="1"/>
</dbReference>
<protein>
    <submittedName>
        <fullName evidence="1">Uncharacterized protein</fullName>
    </submittedName>
</protein>
<name>A0A9Q3HZZ1_9BASI</name>
<keyword evidence="2" id="KW-1185">Reference proteome</keyword>
<proteinExistence type="predicted"/>
<evidence type="ECO:0000313" key="1">
    <source>
        <dbReference type="EMBL" id="MBW0522297.1"/>
    </source>
</evidence>
<dbReference type="Proteomes" id="UP000765509">
    <property type="component" value="Unassembled WGS sequence"/>
</dbReference>
<accession>A0A9Q3HZZ1</accession>
<sequence length="172" mass="19255">MFQQFTLRHQHLHVRGDLSVRNSILRPSKTSVEGKRAAKRWCWEEHAPLEKEFPDDLYLQEAAYAHNGGKIAATQHQCVAGMLVAATVADKMGISVGDALGYLLWFSDCSSRMAVLDGMLLLEIMTGRALARYTTMIIDESQLSYELIVSSHHPRYSKCGSKLLARSQTNCV</sequence>